<dbReference type="EMBL" id="JACHLY010000001">
    <property type="protein sequence ID" value="MBB5997687.1"/>
    <property type="molecule type" value="Genomic_DNA"/>
</dbReference>
<dbReference type="Proteomes" id="UP000578077">
    <property type="component" value="Unassembled WGS sequence"/>
</dbReference>
<sequence length="133" mass="13764">MEERDPSAAPRDPAGVQAEIERTQRRLATAVDGISDRTKPGNVARRGWGRVRGTGARLAGGARSLVTGGSAVRVDSHVVDPPEGSVRLGGDEEVVSTYTSRSRPSPEVLILGAGLGVAVAVGVVAMAARRKRG</sequence>
<dbReference type="Pfam" id="PF12277">
    <property type="entry name" value="DUF3618"/>
    <property type="match status" value="1"/>
</dbReference>
<dbReference type="RefSeq" id="WP_184633908.1">
    <property type="nucleotide sequence ID" value="NZ_BAABKT010000005.1"/>
</dbReference>
<protein>
    <recommendedName>
        <fullName evidence="5">DUF3618 domain-containing protein</fullName>
    </recommendedName>
</protein>
<comment type="caution">
    <text evidence="3">The sequence shown here is derived from an EMBL/GenBank/DDBJ whole genome shotgun (WGS) entry which is preliminary data.</text>
</comment>
<name>A0A841E1L0_9ACTN</name>
<organism evidence="3 4">
    <name type="scientific">Streptomonospora salina</name>
    <dbReference type="NCBI Taxonomy" id="104205"/>
    <lineage>
        <taxon>Bacteria</taxon>
        <taxon>Bacillati</taxon>
        <taxon>Actinomycetota</taxon>
        <taxon>Actinomycetes</taxon>
        <taxon>Streptosporangiales</taxon>
        <taxon>Nocardiopsidaceae</taxon>
        <taxon>Streptomonospora</taxon>
    </lineage>
</organism>
<accession>A0A841E1L0</accession>
<keyword evidence="2" id="KW-1133">Transmembrane helix</keyword>
<reference evidence="3 4" key="1">
    <citation type="submission" date="2020-08" db="EMBL/GenBank/DDBJ databases">
        <title>Sequencing the genomes of 1000 actinobacteria strains.</title>
        <authorList>
            <person name="Klenk H.-P."/>
        </authorList>
    </citation>
    <scope>NUCLEOTIDE SEQUENCE [LARGE SCALE GENOMIC DNA]</scope>
    <source>
        <strain evidence="3 4">DSM 44593</strain>
    </source>
</reference>
<dbReference type="InterPro" id="IPR022062">
    <property type="entry name" value="DUF3618"/>
</dbReference>
<keyword evidence="4" id="KW-1185">Reference proteome</keyword>
<gene>
    <name evidence="3" type="ORF">HNR25_001438</name>
</gene>
<feature type="region of interest" description="Disordered" evidence="1">
    <location>
        <begin position="27"/>
        <end position="49"/>
    </location>
</feature>
<evidence type="ECO:0000313" key="3">
    <source>
        <dbReference type="EMBL" id="MBB5997687.1"/>
    </source>
</evidence>
<evidence type="ECO:0008006" key="5">
    <source>
        <dbReference type="Google" id="ProtNLM"/>
    </source>
</evidence>
<evidence type="ECO:0000256" key="2">
    <source>
        <dbReference type="SAM" id="Phobius"/>
    </source>
</evidence>
<keyword evidence="2" id="KW-0812">Transmembrane</keyword>
<proteinExistence type="predicted"/>
<dbReference type="AlphaFoldDB" id="A0A841E1L0"/>
<feature type="transmembrane region" description="Helical" evidence="2">
    <location>
        <begin position="108"/>
        <end position="128"/>
    </location>
</feature>
<evidence type="ECO:0000313" key="4">
    <source>
        <dbReference type="Proteomes" id="UP000578077"/>
    </source>
</evidence>
<keyword evidence="2" id="KW-0472">Membrane</keyword>
<evidence type="ECO:0000256" key="1">
    <source>
        <dbReference type="SAM" id="MobiDB-lite"/>
    </source>
</evidence>